<accession>A0ABY4N2Y3</accession>
<proteinExistence type="predicted"/>
<dbReference type="EMBL" id="CP097218">
    <property type="protein sequence ID" value="UQN28926.1"/>
    <property type="molecule type" value="Genomic_DNA"/>
</dbReference>
<dbReference type="Proteomes" id="UP001055868">
    <property type="component" value="Chromosome"/>
</dbReference>
<protein>
    <submittedName>
        <fullName evidence="1">Uncharacterized protein</fullName>
    </submittedName>
</protein>
<name>A0ABY4N2Y3_9MICO</name>
<reference evidence="1" key="1">
    <citation type="submission" date="2022-05" db="EMBL/GenBank/DDBJ databases">
        <title>Genomic analysis of Brachybacterium sp. CBA3104.</title>
        <authorList>
            <person name="Roh S.W."/>
            <person name="Kim Y.B."/>
            <person name="Kim Y."/>
        </authorList>
    </citation>
    <scope>NUCLEOTIDE SEQUENCE</scope>
    <source>
        <strain evidence="1">CBA3104</strain>
    </source>
</reference>
<organism evidence="1 2">
    <name type="scientific">Brachybacterium kimchii</name>
    <dbReference type="NCBI Taxonomy" id="2942909"/>
    <lineage>
        <taxon>Bacteria</taxon>
        <taxon>Bacillati</taxon>
        <taxon>Actinomycetota</taxon>
        <taxon>Actinomycetes</taxon>
        <taxon>Micrococcales</taxon>
        <taxon>Dermabacteraceae</taxon>
        <taxon>Brachybacterium</taxon>
    </lineage>
</organism>
<evidence type="ECO:0000313" key="1">
    <source>
        <dbReference type="EMBL" id="UQN28926.1"/>
    </source>
</evidence>
<dbReference type="RefSeq" id="WP_249478091.1">
    <property type="nucleotide sequence ID" value="NZ_CP097218.1"/>
</dbReference>
<evidence type="ECO:0000313" key="2">
    <source>
        <dbReference type="Proteomes" id="UP001055868"/>
    </source>
</evidence>
<dbReference type="Gene3D" id="3.40.190.10">
    <property type="entry name" value="Periplasmic binding protein-like II"/>
    <property type="match status" value="1"/>
</dbReference>
<gene>
    <name evidence="1" type="ORF">M4486_15020</name>
</gene>
<sequence length="155" mass="16299">MLLRAISEPVACRRRLGRRAALGTGANGALALAFATCFDDPGAATTDTDSGTFEFVHCGGINQHKGFADHFEQFSTGHPEIDFRAPSVSGTWPQVAHAEAARIAGGRPPDIVQTATEGHRLFMDKDVLVPAPVALVLALALESSHAVRGIEGDTP</sequence>
<keyword evidence="2" id="KW-1185">Reference proteome</keyword>